<evidence type="ECO:0000313" key="2">
    <source>
        <dbReference type="EMBL" id="SDX31735.1"/>
    </source>
</evidence>
<evidence type="ECO:0000256" key="1">
    <source>
        <dbReference type="SAM" id="Phobius"/>
    </source>
</evidence>
<protein>
    <submittedName>
        <fullName evidence="2">Uncharacterized protein</fullName>
    </submittedName>
</protein>
<dbReference type="EMBL" id="FNOU01000001">
    <property type="protein sequence ID" value="SDX31735.1"/>
    <property type="molecule type" value="Genomic_DNA"/>
</dbReference>
<name>A0A1H3AQ65_EUBBA</name>
<dbReference type="RefSeq" id="WP_090242384.1">
    <property type="nucleotide sequence ID" value="NZ_FNOU01000001.1"/>
</dbReference>
<dbReference type="PROSITE" id="PS51257">
    <property type="entry name" value="PROKAR_LIPOPROTEIN"/>
    <property type="match status" value="1"/>
</dbReference>
<keyword evidence="1" id="KW-0812">Transmembrane</keyword>
<keyword evidence="3" id="KW-1185">Reference proteome</keyword>
<sequence>MKDEKHVRTWIWILFAVVMYLVMACLIGFGTIFFVKSLFYKEPVSPATVEGATAYLESEFGEDDYEVKFLKERDVESQKVGNGGIDGSYFYRMAPARKDTCYLCYSPKRDLYFYVYHGTDPGADSAYQTTLGEELYEIARFDRAIAYAKDSLGDRLKRVDVHLYSDENDPLYNNGMRTPIFAKAEIDLKSAYNQFFVGTGELFSRVVLSSNGQLYVFKIIPYLNLHVDYSIEELTTEKNKELNTLGNTSRNIFFITNDGVYDCFSQPYKY</sequence>
<evidence type="ECO:0000313" key="3">
    <source>
        <dbReference type="Proteomes" id="UP000199652"/>
    </source>
</evidence>
<organism evidence="2 3">
    <name type="scientific">Eubacterium barkeri</name>
    <name type="common">Clostridium barkeri</name>
    <dbReference type="NCBI Taxonomy" id="1528"/>
    <lineage>
        <taxon>Bacteria</taxon>
        <taxon>Bacillati</taxon>
        <taxon>Bacillota</taxon>
        <taxon>Clostridia</taxon>
        <taxon>Eubacteriales</taxon>
        <taxon>Eubacteriaceae</taxon>
        <taxon>Eubacterium</taxon>
    </lineage>
</organism>
<keyword evidence="1" id="KW-0472">Membrane</keyword>
<feature type="transmembrane region" description="Helical" evidence="1">
    <location>
        <begin position="12"/>
        <end position="35"/>
    </location>
</feature>
<keyword evidence="1" id="KW-1133">Transmembrane helix</keyword>
<gene>
    <name evidence="2" type="ORF">SAMN04488579_101132</name>
</gene>
<dbReference type="AlphaFoldDB" id="A0A1H3AQ65"/>
<proteinExistence type="predicted"/>
<dbReference type="OrthoDB" id="1770702at2"/>
<dbReference type="STRING" id="1528.SAMN04488579_101132"/>
<reference evidence="3" key="1">
    <citation type="submission" date="2016-10" db="EMBL/GenBank/DDBJ databases">
        <authorList>
            <person name="Varghese N."/>
            <person name="Submissions S."/>
        </authorList>
    </citation>
    <scope>NUCLEOTIDE SEQUENCE [LARGE SCALE GENOMIC DNA]</scope>
    <source>
        <strain evidence="3">VPI 5359</strain>
    </source>
</reference>
<dbReference type="Proteomes" id="UP000199652">
    <property type="component" value="Unassembled WGS sequence"/>
</dbReference>
<accession>A0A1H3AQ65</accession>